<dbReference type="EMBL" id="BMIP01000001">
    <property type="protein sequence ID" value="GGD55812.1"/>
    <property type="molecule type" value="Genomic_DNA"/>
</dbReference>
<keyword evidence="5 7" id="KW-0547">Nucleotide-binding</keyword>
<dbReference type="InterPro" id="IPR013221">
    <property type="entry name" value="Mur_ligase_cen"/>
</dbReference>
<dbReference type="Pfam" id="PF21799">
    <property type="entry name" value="MurD-like_N"/>
    <property type="match status" value="1"/>
</dbReference>
<keyword evidence="7 8" id="KW-0573">Peptidoglycan synthesis</keyword>
<comment type="caution">
    <text evidence="11">The sequence shown here is derived from an EMBL/GenBank/DDBJ whole genome shotgun (WGS) entry which is preliminary data.</text>
</comment>
<dbReference type="GO" id="GO:0051301">
    <property type="term" value="P:cell division"/>
    <property type="evidence" value="ECO:0007669"/>
    <property type="project" value="UniProtKB-KW"/>
</dbReference>
<dbReference type="Gene3D" id="3.40.1190.10">
    <property type="entry name" value="Mur-like, catalytic domain"/>
    <property type="match status" value="1"/>
</dbReference>
<sequence>MLGLARTGLAAIHALCGGGAKVLAWDRDSDARAHAQDLSKECRGRLTIAEITADAVRGFSGIVVSPGVPINHHPIADIAREANVPLIGDIELFAEARAALPAHKVAAITGTNGKSTTCALLHHLLAEAGYATRLGGNIGIPVLSTEPLEPNARGAGIYVFELSSYQIDITRSLSCEAAALLNVTPDHLDRYDGSFEAYTESKVRLFGMQQGRSLALVDRASLQLPAVSRALAHRSPIVIEDVSLPGNPDEWLSLQGPHNRGNAAAAVAIARRFGVEEAAIEAGLKSFRGLPHRMERVGEIGGAIFVNDSKATNPASTAPALAAFPPKDGKPRIHWIVGGLPKGEGLAECEEWLDHVACAYTIGEAGPMFSSLLEGRVPVVKSEMMGEAVRAAAEAATPGDVVLLSPACASFDQFRDYEKRGEAFRSLVAMLQPGESA</sequence>
<dbReference type="GO" id="GO:0009252">
    <property type="term" value="P:peptidoglycan biosynthetic process"/>
    <property type="evidence" value="ECO:0007669"/>
    <property type="project" value="UniProtKB-UniRule"/>
</dbReference>
<comment type="function">
    <text evidence="7 8">Cell wall formation. Catalyzes the addition of glutamate to the nucleotide precursor UDP-N-acetylmuramoyl-L-alanine (UMA).</text>
</comment>
<dbReference type="AlphaFoldDB" id="A0A916YPZ4"/>
<keyword evidence="7 8" id="KW-0961">Cell wall biogenesis/degradation</keyword>
<keyword evidence="4 7" id="KW-0436">Ligase</keyword>
<name>A0A916YPZ4_9SPHN</name>
<dbReference type="Pfam" id="PF02875">
    <property type="entry name" value="Mur_ligase_C"/>
    <property type="match status" value="1"/>
</dbReference>
<evidence type="ECO:0000313" key="11">
    <source>
        <dbReference type="EMBL" id="GGD55812.1"/>
    </source>
</evidence>
<dbReference type="SUPFAM" id="SSF53244">
    <property type="entry name" value="MurD-like peptide ligases, peptide-binding domain"/>
    <property type="match status" value="1"/>
</dbReference>
<dbReference type="InterPro" id="IPR036615">
    <property type="entry name" value="Mur_ligase_C_dom_sf"/>
</dbReference>
<feature type="domain" description="Mur ligase C-terminal" evidence="9">
    <location>
        <begin position="292"/>
        <end position="408"/>
    </location>
</feature>
<evidence type="ECO:0000256" key="5">
    <source>
        <dbReference type="ARBA" id="ARBA00022741"/>
    </source>
</evidence>
<dbReference type="PANTHER" id="PTHR43692">
    <property type="entry name" value="UDP-N-ACETYLMURAMOYLALANINE--D-GLUTAMATE LIGASE"/>
    <property type="match status" value="1"/>
</dbReference>
<keyword evidence="7 8" id="KW-0133">Cell shape</keyword>
<evidence type="ECO:0000256" key="6">
    <source>
        <dbReference type="ARBA" id="ARBA00022840"/>
    </source>
</evidence>
<dbReference type="Proteomes" id="UP000612349">
    <property type="component" value="Unassembled WGS sequence"/>
</dbReference>
<evidence type="ECO:0000259" key="9">
    <source>
        <dbReference type="Pfam" id="PF02875"/>
    </source>
</evidence>
<proteinExistence type="inferred from homology"/>
<dbReference type="InterPro" id="IPR005762">
    <property type="entry name" value="MurD"/>
</dbReference>
<dbReference type="EC" id="6.3.2.9" evidence="7 8"/>
<dbReference type="SUPFAM" id="SSF51984">
    <property type="entry name" value="MurCD N-terminal domain"/>
    <property type="match status" value="1"/>
</dbReference>
<evidence type="ECO:0000259" key="10">
    <source>
        <dbReference type="Pfam" id="PF08245"/>
    </source>
</evidence>
<keyword evidence="7 8" id="KW-0131">Cell cycle</keyword>
<keyword evidence="6 7" id="KW-0067">ATP-binding</keyword>
<dbReference type="NCBIfam" id="TIGR01087">
    <property type="entry name" value="murD"/>
    <property type="match status" value="1"/>
</dbReference>
<evidence type="ECO:0000256" key="3">
    <source>
        <dbReference type="ARBA" id="ARBA00022490"/>
    </source>
</evidence>
<dbReference type="GO" id="GO:0071555">
    <property type="term" value="P:cell wall organization"/>
    <property type="evidence" value="ECO:0007669"/>
    <property type="project" value="UniProtKB-KW"/>
</dbReference>
<dbReference type="GO" id="GO:0008764">
    <property type="term" value="F:UDP-N-acetylmuramoylalanine-D-glutamate ligase activity"/>
    <property type="evidence" value="ECO:0007669"/>
    <property type="project" value="UniProtKB-UniRule"/>
</dbReference>
<dbReference type="GO" id="GO:0005524">
    <property type="term" value="F:ATP binding"/>
    <property type="evidence" value="ECO:0007669"/>
    <property type="project" value="UniProtKB-UniRule"/>
</dbReference>
<dbReference type="GO" id="GO:0005737">
    <property type="term" value="C:cytoplasm"/>
    <property type="evidence" value="ECO:0007669"/>
    <property type="project" value="UniProtKB-SubCell"/>
</dbReference>
<feature type="binding site" evidence="7">
    <location>
        <begin position="110"/>
        <end position="116"/>
    </location>
    <ligand>
        <name>ATP</name>
        <dbReference type="ChEBI" id="CHEBI:30616"/>
    </ligand>
</feature>
<comment type="catalytic activity">
    <reaction evidence="7 8">
        <text>UDP-N-acetyl-alpha-D-muramoyl-L-alanine + D-glutamate + ATP = UDP-N-acetyl-alpha-D-muramoyl-L-alanyl-D-glutamate + ADP + phosphate + H(+)</text>
        <dbReference type="Rhea" id="RHEA:16429"/>
        <dbReference type="ChEBI" id="CHEBI:15378"/>
        <dbReference type="ChEBI" id="CHEBI:29986"/>
        <dbReference type="ChEBI" id="CHEBI:30616"/>
        <dbReference type="ChEBI" id="CHEBI:43474"/>
        <dbReference type="ChEBI" id="CHEBI:83898"/>
        <dbReference type="ChEBI" id="CHEBI:83900"/>
        <dbReference type="ChEBI" id="CHEBI:456216"/>
        <dbReference type="EC" id="6.3.2.9"/>
    </reaction>
</comment>
<evidence type="ECO:0000256" key="7">
    <source>
        <dbReference type="HAMAP-Rule" id="MF_00639"/>
    </source>
</evidence>
<feature type="domain" description="Mur ligase central" evidence="10">
    <location>
        <begin position="108"/>
        <end position="217"/>
    </location>
</feature>
<dbReference type="InterPro" id="IPR004101">
    <property type="entry name" value="Mur_ligase_C"/>
</dbReference>
<dbReference type="GO" id="GO:0008360">
    <property type="term" value="P:regulation of cell shape"/>
    <property type="evidence" value="ECO:0007669"/>
    <property type="project" value="UniProtKB-KW"/>
</dbReference>
<reference evidence="11" key="2">
    <citation type="submission" date="2020-09" db="EMBL/GenBank/DDBJ databases">
        <authorList>
            <person name="Sun Q."/>
            <person name="Zhou Y."/>
        </authorList>
    </citation>
    <scope>NUCLEOTIDE SEQUENCE</scope>
    <source>
        <strain evidence="11">CGMCC 1.15360</strain>
    </source>
</reference>
<dbReference type="InterPro" id="IPR036565">
    <property type="entry name" value="Mur-like_cat_sf"/>
</dbReference>
<gene>
    <name evidence="7 11" type="primary">murD</name>
    <name evidence="11" type="ORF">GCM10010990_01220</name>
</gene>
<organism evidence="11 12">
    <name type="scientific">Croceicoccus mobilis</name>
    <dbReference type="NCBI Taxonomy" id="1703339"/>
    <lineage>
        <taxon>Bacteria</taxon>
        <taxon>Pseudomonadati</taxon>
        <taxon>Pseudomonadota</taxon>
        <taxon>Alphaproteobacteria</taxon>
        <taxon>Sphingomonadales</taxon>
        <taxon>Erythrobacteraceae</taxon>
        <taxon>Croceicoccus</taxon>
    </lineage>
</organism>
<reference evidence="11" key="1">
    <citation type="journal article" date="2014" name="Int. J. Syst. Evol. Microbiol.">
        <title>Complete genome sequence of Corynebacterium casei LMG S-19264T (=DSM 44701T), isolated from a smear-ripened cheese.</title>
        <authorList>
            <consortium name="US DOE Joint Genome Institute (JGI-PGF)"/>
            <person name="Walter F."/>
            <person name="Albersmeier A."/>
            <person name="Kalinowski J."/>
            <person name="Ruckert C."/>
        </authorList>
    </citation>
    <scope>NUCLEOTIDE SEQUENCE</scope>
    <source>
        <strain evidence="11">CGMCC 1.15360</strain>
    </source>
</reference>
<accession>A0A916YPZ4</accession>
<comment type="pathway">
    <text evidence="2 7 8">Cell wall biogenesis; peptidoglycan biosynthesis.</text>
</comment>
<evidence type="ECO:0000256" key="4">
    <source>
        <dbReference type="ARBA" id="ARBA00022598"/>
    </source>
</evidence>
<evidence type="ECO:0000256" key="1">
    <source>
        <dbReference type="ARBA" id="ARBA00004496"/>
    </source>
</evidence>
<dbReference type="Gene3D" id="3.40.50.720">
    <property type="entry name" value="NAD(P)-binding Rossmann-like Domain"/>
    <property type="match status" value="1"/>
</dbReference>
<dbReference type="HAMAP" id="MF_00639">
    <property type="entry name" value="MurD"/>
    <property type="match status" value="1"/>
</dbReference>
<protein>
    <recommendedName>
        <fullName evidence="7 8">UDP-N-acetylmuramoylalanine--D-glutamate ligase</fullName>
        <ecNumber evidence="7 8">6.3.2.9</ecNumber>
    </recommendedName>
    <alternativeName>
        <fullName evidence="7">D-glutamic acid-adding enzyme</fullName>
    </alternativeName>
    <alternativeName>
        <fullName evidence="7">UDP-N-acetylmuramoyl-L-alanyl-D-glutamate synthetase</fullName>
    </alternativeName>
</protein>
<dbReference type="SUPFAM" id="SSF53623">
    <property type="entry name" value="MurD-like peptide ligases, catalytic domain"/>
    <property type="match status" value="1"/>
</dbReference>
<keyword evidence="7 8" id="KW-0132">Cell division</keyword>
<dbReference type="PANTHER" id="PTHR43692:SF1">
    <property type="entry name" value="UDP-N-ACETYLMURAMOYLALANINE--D-GLUTAMATE LIGASE"/>
    <property type="match status" value="1"/>
</dbReference>
<dbReference type="Pfam" id="PF08245">
    <property type="entry name" value="Mur_ligase_M"/>
    <property type="match status" value="1"/>
</dbReference>
<keyword evidence="12" id="KW-1185">Reference proteome</keyword>
<evidence type="ECO:0000256" key="2">
    <source>
        <dbReference type="ARBA" id="ARBA00004752"/>
    </source>
</evidence>
<dbReference type="Gene3D" id="3.90.190.20">
    <property type="entry name" value="Mur ligase, C-terminal domain"/>
    <property type="match status" value="1"/>
</dbReference>
<evidence type="ECO:0000313" key="12">
    <source>
        <dbReference type="Proteomes" id="UP000612349"/>
    </source>
</evidence>
<comment type="similarity">
    <text evidence="7">Belongs to the MurCDEF family.</text>
</comment>
<evidence type="ECO:0000256" key="8">
    <source>
        <dbReference type="RuleBase" id="RU003664"/>
    </source>
</evidence>
<keyword evidence="3 7" id="KW-0963">Cytoplasm</keyword>
<comment type="subcellular location">
    <subcellularLocation>
        <location evidence="1 7 8">Cytoplasm</location>
    </subcellularLocation>
</comment>